<evidence type="ECO:0000256" key="7">
    <source>
        <dbReference type="ARBA" id="ARBA00022989"/>
    </source>
</evidence>
<keyword evidence="3 11" id="KW-0812">Transmembrane</keyword>
<dbReference type="AlphaFoldDB" id="A0A7W8QMT5"/>
<evidence type="ECO:0000256" key="10">
    <source>
        <dbReference type="RuleBase" id="RU003983"/>
    </source>
</evidence>
<dbReference type="PANTHER" id="PTHR43221:SF2">
    <property type="entry name" value="PROTEASE HTPX HOMOLOG"/>
    <property type="match status" value="1"/>
</dbReference>
<evidence type="ECO:0000256" key="6">
    <source>
        <dbReference type="ARBA" id="ARBA00022833"/>
    </source>
</evidence>
<dbReference type="GO" id="GO:0046872">
    <property type="term" value="F:metal ion binding"/>
    <property type="evidence" value="ECO:0007669"/>
    <property type="project" value="UniProtKB-KW"/>
</dbReference>
<comment type="caution">
    <text evidence="13">The sequence shown here is derived from an EMBL/GenBank/DDBJ whole genome shotgun (WGS) entry which is preliminary data.</text>
</comment>
<dbReference type="CDD" id="cd07325">
    <property type="entry name" value="M48_Ste24p_like"/>
    <property type="match status" value="1"/>
</dbReference>
<comment type="similarity">
    <text evidence="10">Belongs to the peptidase M48 family.</text>
</comment>
<gene>
    <name evidence="13" type="ORF">HDA36_003304</name>
</gene>
<reference evidence="13 14" key="1">
    <citation type="submission" date="2020-08" db="EMBL/GenBank/DDBJ databases">
        <title>Sequencing the genomes of 1000 actinobacteria strains.</title>
        <authorList>
            <person name="Klenk H.-P."/>
        </authorList>
    </citation>
    <scope>NUCLEOTIDE SEQUENCE [LARGE SCALE GENOMIC DNA]</scope>
    <source>
        <strain evidence="13 14">DSM 44551</strain>
    </source>
</reference>
<evidence type="ECO:0000256" key="4">
    <source>
        <dbReference type="ARBA" id="ARBA00022723"/>
    </source>
</evidence>
<dbReference type="EMBL" id="JACHDB010000001">
    <property type="protein sequence ID" value="MBB5433220.1"/>
    <property type="molecule type" value="Genomic_DNA"/>
</dbReference>
<evidence type="ECO:0000259" key="12">
    <source>
        <dbReference type="Pfam" id="PF01435"/>
    </source>
</evidence>
<evidence type="ECO:0000256" key="9">
    <source>
        <dbReference type="ARBA" id="ARBA00023136"/>
    </source>
</evidence>
<dbReference type="InterPro" id="IPR001915">
    <property type="entry name" value="Peptidase_M48"/>
</dbReference>
<dbReference type="Gene3D" id="3.30.2010.10">
    <property type="entry name" value="Metalloproteases ('zincins'), catalytic domain"/>
    <property type="match status" value="1"/>
</dbReference>
<accession>A0A7W8QMT5</accession>
<dbReference type="GO" id="GO:0006508">
    <property type="term" value="P:proteolysis"/>
    <property type="evidence" value="ECO:0007669"/>
    <property type="project" value="UniProtKB-KW"/>
</dbReference>
<evidence type="ECO:0000256" key="1">
    <source>
        <dbReference type="ARBA" id="ARBA00022475"/>
    </source>
</evidence>
<dbReference type="GO" id="GO:0004222">
    <property type="term" value="F:metalloendopeptidase activity"/>
    <property type="evidence" value="ECO:0007669"/>
    <property type="project" value="InterPro"/>
</dbReference>
<keyword evidence="1" id="KW-1003">Cell membrane</keyword>
<comment type="cofactor">
    <cofactor evidence="10">
        <name>Zn(2+)</name>
        <dbReference type="ChEBI" id="CHEBI:29105"/>
    </cofactor>
    <text evidence="10">Binds 1 zinc ion per subunit.</text>
</comment>
<feature type="transmembrane region" description="Helical" evidence="11">
    <location>
        <begin position="31"/>
        <end position="51"/>
    </location>
</feature>
<protein>
    <submittedName>
        <fullName evidence="13">Zn-dependent protease with chaperone function</fullName>
    </submittedName>
</protein>
<organism evidence="13 14">
    <name type="scientific">Nocardiopsis composta</name>
    <dbReference type="NCBI Taxonomy" id="157465"/>
    <lineage>
        <taxon>Bacteria</taxon>
        <taxon>Bacillati</taxon>
        <taxon>Actinomycetota</taxon>
        <taxon>Actinomycetes</taxon>
        <taxon>Streptosporangiales</taxon>
        <taxon>Nocardiopsidaceae</taxon>
        <taxon>Nocardiopsis</taxon>
    </lineage>
</organism>
<dbReference type="InterPro" id="IPR050083">
    <property type="entry name" value="HtpX_protease"/>
</dbReference>
<proteinExistence type="inferred from homology"/>
<dbReference type="PANTHER" id="PTHR43221">
    <property type="entry name" value="PROTEASE HTPX"/>
    <property type="match status" value="1"/>
</dbReference>
<dbReference type="Pfam" id="PF01435">
    <property type="entry name" value="Peptidase_M48"/>
    <property type="match status" value="1"/>
</dbReference>
<keyword evidence="4" id="KW-0479">Metal-binding</keyword>
<feature type="transmembrane region" description="Helical" evidence="11">
    <location>
        <begin position="57"/>
        <end position="73"/>
    </location>
</feature>
<evidence type="ECO:0000256" key="8">
    <source>
        <dbReference type="ARBA" id="ARBA00023049"/>
    </source>
</evidence>
<keyword evidence="9 11" id="KW-0472">Membrane</keyword>
<evidence type="ECO:0000256" key="5">
    <source>
        <dbReference type="ARBA" id="ARBA00022801"/>
    </source>
</evidence>
<evidence type="ECO:0000313" key="14">
    <source>
        <dbReference type="Proteomes" id="UP000572635"/>
    </source>
</evidence>
<keyword evidence="5 10" id="KW-0378">Hydrolase</keyword>
<keyword evidence="6 10" id="KW-0862">Zinc</keyword>
<dbReference type="Proteomes" id="UP000572635">
    <property type="component" value="Unassembled WGS sequence"/>
</dbReference>
<evidence type="ECO:0000256" key="3">
    <source>
        <dbReference type="ARBA" id="ARBA00022692"/>
    </source>
</evidence>
<evidence type="ECO:0000256" key="11">
    <source>
        <dbReference type="SAM" id="Phobius"/>
    </source>
</evidence>
<evidence type="ECO:0000313" key="13">
    <source>
        <dbReference type="EMBL" id="MBB5433220.1"/>
    </source>
</evidence>
<keyword evidence="2 10" id="KW-0645">Protease</keyword>
<evidence type="ECO:0000256" key="2">
    <source>
        <dbReference type="ARBA" id="ARBA00022670"/>
    </source>
</evidence>
<keyword evidence="7 11" id="KW-1133">Transmembrane helix</keyword>
<name>A0A7W8QMT5_9ACTN</name>
<keyword evidence="14" id="KW-1185">Reference proteome</keyword>
<dbReference type="RefSeq" id="WP_184392773.1">
    <property type="nucleotide sequence ID" value="NZ_BAAAJD010000143.1"/>
</dbReference>
<feature type="domain" description="Peptidase M48" evidence="12">
    <location>
        <begin position="91"/>
        <end position="174"/>
    </location>
</feature>
<sequence>MPPQWPWTAPDGGAAAAEWTQAERHPWERPLLAATAAVTLAALALAVHMLWTGGAHAWTAAVLLALPAACWTVRGMRHAEQRAQAVRVSPTQFPEVHAEIARLATEMGLHTTPDAYVRPGGRRPRSAAAGGHGARRYIVLPGELFEPDARLRDPEALRFVLAHQLGHIAAGHTSFWLRAGTSIGRLVPVLGPALSRAMEYTADNHAHAHCPEGAHAIRMLAAGRALYRQVGMGELAERGRRDRGGFVFLYNLLSSRPVNIKRIAAIRDRSRPGRLFL</sequence>
<keyword evidence="8 10" id="KW-0482">Metalloprotease</keyword>